<comment type="caution">
    <text evidence="9">The sequence shown here is derived from an EMBL/GenBank/DDBJ whole genome shotgun (WGS) entry which is preliminary data.</text>
</comment>
<feature type="domain" description="PPIase FKBP-type" evidence="8">
    <location>
        <begin position="59"/>
        <end position="147"/>
    </location>
</feature>
<keyword evidence="4 6" id="KW-0697">Rotamase</keyword>
<evidence type="ECO:0000256" key="4">
    <source>
        <dbReference type="ARBA" id="ARBA00023110"/>
    </source>
</evidence>
<comment type="function">
    <text evidence="2">PPIases accelerate the folding of proteins. It catalyzes the cis-trans isomerization of proline imidic peptide bonds in oligopeptides.</text>
</comment>
<evidence type="ECO:0000313" key="10">
    <source>
        <dbReference type="Proteomes" id="UP000433883"/>
    </source>
</evidence>
<organism evidence="9 10">
    <name type="scientific">Venturia inaequalis</name>
    <name type="common">Apple scab fungus</name>
    <dbReference type="NCBI Taxonomy" id="5025"/>
    <lineage>
        <taxon>Eukaryota</taxon>
        <taxon>Fungi</taxon>
        <taxon>Dikarya</taxon>
        <taxon>Ascomycota</taxon>
        <taxon>Pezizomycotina</taxon>
        <taxon>Dothideomycetes</taxon>
        <taxon>Pleosporomycetidae</taxon>
        <taxon>Venturiales</taxon>
        <taxon>Venturiaceae</taxon>
        <taxon>Venturia</taxon>
    </lineage>
</organism>
<dbReference type="InterPro" id="IPR044609">
    <property type="entry name" value="FKBP2/11"/>
</dbReference>
<dbReference type="GO" id="GO:0003755">
    <property type="term" value="F:peptidyl-prolyl cis-trans isomerase activity"/>
    <property type="evidence" value="ECO:0007669"/>
    <property type="project" value="UniProtKB-KW"/>
</dbReference>
<evidence type="ECO:0000256" key="6">
    <source>
        <dbReference type="PROSITE-ProRule" id="PRU00277"/>
    </source>
</evidence>
<dbReference type="PANTHER" id="PTHR45779">
    <property type="entry name" value="PEPTIDYLPROLYL ISOMERASE"/>
    <property type="match status" value="1"/>
</dbReference>
<feature type="signal peptide" evidence="7">
    <location>
        <begin position="1"/>
        <end position="28"/>
    </location>
</feature>
<name>A0A8H3YU25_VENIN</name>
<dbReference type="PANTHER" id="PTHR45779:SF7">
    <property type="entry name" value="PEPTIDYLPROLYL ISOMERASE"/>
    <property type="match status" value="1"/>
</dbReference>
<dbReference type="InterPro" id="IPR001179">
    <property type="entry name" value="PPIase_FKBP_dom"/>
</dbReference>
<gene>
    <name evidence="9" type="ORF">BLS_003415</name>
</gene>
<evidence type="ECO:0000256" key="7">
    <source>
        <dbReference type="SAM" id="SignalP"/>
    </source>
</evidence>
<dbReference type="EC" id="5.2.1.8" evidence="3 6"/>
<sequence>MALTSLSLATHLLLAFATLLAFTDAGNASDCNTTVHNDPKVTWQTTKCCPPGPLFSKANDTLFMNYNGTFLNGTLFDSSYSPQKPWPAGDPFHFTLGAKQVVAGFDAGLYNMCPGEIRSLKIAPEFAYGTKGTSDGAIPPNSTLGES</sequence>
<keyword evidence="7" id="KW-0732">Signal</keyword>
<dbReference type="Gene3D" id="3.10.50.40">
    <property type="match status" value="1"/>
</dbReference>
<dbReference type="PROSITE" id="PS50059">
    <property type="entry name" value="FKBP_PPIASE"/>
    <property type="match status" value="1"/>
</dbReference>
<evidence type="ECO:0000256" key="5">
    <source>
        <dbReference type="ARBA" id="ARBA00023235"/>
    </source>
</evidence>
<evidence type="ECO:0000256" key="1">
    <source>
        <dbReference type="ARBA" id="ARBA00000971"/>
    </source>
</evidence>
<dbReference type="InterPro" id="IPR046357">
    <property type="entry name" value="PPIase_dom_sf"/>
</dbReference>
<dbReference type="SUPFAM" id="SSF54534">
    <property type="entry name" value="FKBP-like"/>
    <property type="match status" value="1"/>
</dbReference>
<feature type="chain" id="PRO_5034079324" description="peptidylprolyl isomerase" evidence="7">
    <location>
        <begin position="29"/>
        <end position="147"/>
    </location>
</feature>
<dbReference type="GO" id="GO:0005783">
    <property type="term" value="C:endoplasmic reticulum"/>
    <property type="evidence" value="ECO:0007669"/>
    <property type="project" value="TreeGrafter"/>
</dbReference>
<comment type="catalytic activity">
    <reaction evidence="1 6">
        <text>[protein]-peptidylproline (omega=180) = [protein]-peptidylproline (omega=0)</text>
        <dbReference type="Rhea" id="RHEA:16237"/>
        <dbReference type="Rhea" id="RHEA-COMP:10747"/>
        <dbReference type="Rhea" id="RHEA-COMP:10748"/>
        <dbReference type="ChEBI" id="CHEBI:83833"/>
        <dbReference type="ChEBI" id="CHEBI:83834"/>
        <dbReference type="EC" id="5.2.1.8"/>
    </reaction>
</comment>
<dbReference type="EMBL" id="WNWQ01000222">
    <property type="protein sequence ID" value="KAE9973825.1"/>
    <property type="molecule type" value="Genomic_DNA"/>
</dbReference>
<accession>A0A8H3YU25</accession>
<protein>
    <recommendedName>
        <fullName evidence="3 6">peptidylprolyl isomerase</fullName>
        <ecNumber evidence="3 6">5.2.1.8</ecNumber>
    </recommendedName>
</protein>
<dbReference type="Proteomes" id="UP000433883">
    <property type="component" value="Unassembled WGS sequence"/>
</dbReference>
<keyword evidence="5 6" id="KW-0413">Isomerase</keyword>
<evidence type="ECO:0000256" key="3">
    <source>
        <dbReference type="ARBA" id="ARBA00013194"/>
    </source>
</evidence>
<dbReference type="AlphaFoldDB" id="A0A8H3YU25"/>
<evidence type="ECO:0000256" key="2">
    <source>
        <dbReference type="ARBA" id="ARBA00002388"/>
    </source>
</evidence>
<dbReference type="Pfam" id="PF00254">
    <property type="entry name" value="FKBP_C"/>
    <property type="match status" value="1"/>
</dbReference>
<proteinExistence type="predicted"/>
<evidence type="ECO:0000259" key="8">
    <source>
        <dbReference type="PROSITE" id="PS50059"/>
    </source>
</evidence>
<reference evidence="9 10" key="1">
    <citation type="submission" date="2019-11" db="EMBL/GenBank/DDBJ databases">
        <title>Venturia inaequalis Genome Resource.</title>
        <authorList>
            <person name="Lichtner F.J."/>
        </authorList>
    </citation>
    <scope>NUCLEOTIDE SEQUENCE [LARGE SCALE GENOMIC DNA]</scope>
    <source>
        <strain evidence="9">Bline_iso_100314</strain>
    </source>
</reference>
<evidence type="ECO:0000313" key="9">
    <source>
        <dbReference type="EMBL" id="KAE9973825.1"/>
    </source>
</evidence>